<comment type="caution">
    <text evidence="4">The sequence shown here is derived from an EMBL/GenBank/DDBJ whole genome shotgun (WGS) entry which is preliminary data.</text>
</comment>
<evidence type="ECO:0000313" key="4">
    <source>
        <dbReference type="EMBL" id="KAA0874408.1"/>
    </source>
</evidence>
<keyword evidence="5" id="KW-1185">Reference proteome</keyword>
<evidence type="ECO:0000313" key="5">
    <source>
        <dbReference type="Proteomes" id="UP000325302"/>
    </source>
</evidence>
<dbReference type="SUPFAM" id="SSF48498">
    <property type="entry name" value="Tetracyclin repressor-like, C-terminal domain"/>
    <property type="match status" value="1"/>
</dbReference>
<dbReference type="PANTHER" id="PTHR30328:SF54">
    <property type="entry name" value="HTH-TYPE TRANSCRIPTIONAL REPRESSOR SCO4008"/>
    <property type="match status" value="1"/>
</dbReference>
<evidence type="ECO:0000256" key="1">
    <source>
        <dbReference type="ARBA" id="ARBA00023125"/>
    </source>
</evidence>
<dbReference type="PRINTS" id="PR00455">
    <property type="entry name" value="HTHTETR"/>
</dbReference>
<gene>
    <name evidence="4" type="ORF">E1H14_09045</name>
</gene>
<protein>
    <submittedName>
        <fullName evidence="4">TetR/AcrR family transcriptional regulator</fullName>
    </submittedName>
</protein>
<feature type="DNA-binding region" description="H-T-H motif" evidence="2">
    <location>
        <begin position="42"/>
        <end position="61"/>
    </location>
</feature>
<dbReference type="GO" id="GO:0003677">
    <property type="term" value="F:DNA binding"/>
    <property type="evidence" value="ECO:0007669"/>
    <property type="project" value="UniProtKB-UniRule"/>
</dbReference>
<accession>A0A5A9W2P9</accession>
<dbReference type="OrthoDB" id="6860332at2"/>
<dbReference type="EMBL" id="SMRS01000006">
    <property type="protein sequence ID" value="KAA0874408.1"/>
    <property type="molecule type" value="Genomic_DNA"/>
</dbReference>
<dbReference type="InterPro" id="IPR036271">
    <property type="entry name" value="Tet_transcr_reg_TetR-rel_C_sf"/>
</dbReference>
<sequence length="215" mass="24436">MFSSLEFQPADKPAGRIRQQNEALILSAAEIEFATCGFKGASIGKIALRAGLPKANLHYYFKNKISLYIAVLSNIFELWDSTLSELRAEDEPATALREYLRQKIEFSRLHPIASRIFASEILAGAPHMQRYFHEDFQAWFESHTQVFKTWMDQGKMDRVDPAHLMFLLWSSTQHYADFAVQIAAALGKETLEDEDYEQALETLTQVLLKGCGLSP</sequence>
<keyword evidence="1 2" id="KW-0238">DNA-binding</keyword>
<dbReference type="Pfam" id="PF00440">
    <property type="entry name" value="TetR_N"/>
    <property type="match status" value="1"/>
</dbReference>
<dbReference type="AlphaFoldDB" id="A0A5A9W2P9"/>
<feature type="domain" description="HTH tetR-type" evidence="3">
    <location>
        <begin position="19"/>
        <end position="79"/>
    </location>
</feature>
<dbReference type="InterPro" id="IPR050109">
    <property type="entry name" value="HTH-type_TetR-like_transc_reg"/>
</dbReference>
<evidence type="ECO:0000259" key="3">
    <source>
        <dbReference type="PROSITE" id="PS50977"/>
    </source>
</evidence>
<dbReference type="Pfam" id="PF08362">
    <property type="entry name" value="TetR_C_3"/>
    <property type="match status" value="1"/>
</dbReference>
<dbReference type="Gene3D" id="1.10.357.10">
    <property type="entry name" value="Tetracycline Repressor, domain 2"/>
    <property type="match status" value="1"/>
</dbReference>
<reference evidence="4 5" key="1">
    <citation type="submission" date="2019-03" db="EMBL/GenBank/DDBJ databases">
        <title>Nitrincola sp. nov. isolated from an Indian soda lake.</title>
        <authorList>
            <person name="Joshi A."/>
            <person name="Thite S.V."/>
            <person name="Joseph N."/>
            <person name="Dhotre D."/>
            <person name="Moorthy M."/>
            <person name="Shouche Y.S."/>
        </authorList>
    </citation>
    <scope>NUCLEOTIDE SEQUENCE [LARGE SCALE GENOMIC DNA]</scope>
    <source>
        <strain evidence="4 5">MEB193</strain>
    </source>
</reference>
<dbReference type="GO" id="GO:0045892">
    <property type="term" value="P:negative regulation of DNA-templated transcription"/>
    <property type="evidence" value="ECO:0007669"/>
    <property type="project" value="InterPro"/>
</dbReference>
<dbReference type="InterPro" id="IPR001647">
    <property type="entry name" value="HTH_TetR"/>
</dbReference>
<name>A0A5A9W2P9_9GAMM</name>
<proteinExistence type="predicted"/>
<dbReference type="InterPro" id="IPR013573">
    <property type="entry name" value="Tscrpt_reg_YcdC_C"/>
</dbReference>
<evidence type="ECO:0000256" key="2">
    <source>
        <dbReference type="PROSITE-ProRule" id="PRU00335"/>
    </source>
</evidence>
<dbReference type="Proteomes" id="UP000325302">
    <property type="component" value="Unassembled WGS sequence"/>
</dbReference>
<organism evidence="4 5">
    <name type="scientific">Nitrincola tapanii</name>
    <dbReference type="NCBI Taxonomy" id="1708751"/>
    <lineage>
        <taxon>Bacteria</taxon>
        <taxon>Pseudomonadati</taxon>
        <taxon>Pseudomonadota</taxon>
        <taxon>Gammaproteobacteria</taxon>
        <taxon>Oceanospirillales</taxon>
        <taxon>Oceanospirillaceae</taxon>
        <taxon>Nitrincola</taxon>
    </lineage>
</organism>
<dbReference type="Gene3D" id="1.10.10.60">
    <property type="entry name" value="Homeodomain-like"/>
    <property type="match status" value="1"/>
</dbReference>
<dbReference type="RefSeq" id="WP_149391141.1">
    <property type="nucleotide sequence ID" value="NZ_SMRS01000006.1"/>
</dbReference>
<dbReference type="PROSITE" id="PS50977">
    <property type="entry name" value="HTH_TETR_2"/>
    <property type="match status" value="1"/>
</dbReference>
<dbReference type="SUPFAM" id="SSF46689">
    <property type="entry name" value="Homeodomain-like"/>
    <property type="match status" value="1"/>
</dbReference>
<dbReference type="InterPro" id="IPR009057">
    <property type="entry name" value="Homeodomain-like_sf"/>
</dbReference>
<dbReference type="PANTHER" id="PTHR30328">
    <property type="entry name" value="TRANSCRIPTIONAL REPRESSOR"/>
    <property type="match status" value="1"/>
</dbReference>